<dbReference type="EMBL" id="FOVJ01000001">
    <property type="protein sequence ID" value="SFN39901.1"/>
    <property type="molecule type" value="Genomic_DNA"/>
</dbReference>
<evidence type="ECO:0000313" key="9">
    <source>
        <dbReference type="Proteomes" id="UP000183107"/>
    </source>
</evidence>
<evidence type="ECO:0000256" key="3">
    <source>
        <dbReference type="ARBA" id="ARBA00022692"/>
    </source>
</evidence>
<dbReference type="PANTHER" id="PTHR30341">
    <property type="entry name" value="SODIUM ION/PROTON ANTIPORTER NHAA-RELATED"/>
    <property type="match status" value="1"/>
</dbReference>
<dbReference type="Proteomes" id="UP000183107">
    <property type="component" value="Unassembled WGS sequence"/>
</dbReference>
<comment type="function">
    <text evidence="6">Na(+)/H(+) antiporter that extrudes sodium in exchange for external protons.</text>
</comment>
<dbReference type="InterPro" id="IPR012336">
    <property type="entry name" value="Thioredoxin-like_fold"/>
</dbReference>
<dbReference type="Gene3D" id="3.40.30.10">
    <property type="entry name" value="Glutaredoxin"/>
    <property type="match status" value="1"/>
</dbReference>
<keyword evidence="2 6" id="KW-1003">Cell membrane</keyword>
<dbReference type="NCBIfam" id="TIGR00773">
    <property type="entry name" value="NhaA"/>
    <property type="match status" value="1"/>
</dbReference>
<dbReference type="SUPFAM" id="SSF52833">
    <property type="entry name" value="Thioredoxin-like"/>
    <property type="match status" value="1"/>
</dbReference>
<comment type="subcellular location">
    <subcellularLocation>
        <location evidence="1">Cell inner membrane</location>
        <topology evidence="1">Multi-pass membrane protein</topology>
    </subcellularLocation>
    <subcellularLocation>
        <location evidence="6">Cell membrane</location>
        <topology evidence="6">Multi-pass membrane protein</topology>
    </subcellularLocation>
</comment>
<name>A0A1I4YPF7_9PROT</name>
<gene>
    <name evidence="6" type="primary">nhaA</name>
    <name evidence="8" type="ORF">SAMN05216386_0811</name>
</gene>
<feature type="transmembrane region" description="Helical" evidence="6">
    <location>
        <begin position="586"/>
        <end position="609"/>
    </location>
</feature>
<organism evidence="8 9">
    <name type="scientific">Nitrosospira briensis</name>
    <dbReference type="NCBI Taxonomy" id="35799"/>
    <lineage>
        <taxon>Bacteria</taxon>
        <taxon>Pseudomonadati</taxon>
        <taxon>Pseudomonadota</taxon>
        <taxon>Betaproteobacteria</taxon>
        <taxon>Nitrosomonadales</taxon>
        <taxon>Nitrosomonadaceae</taxon>
        <taxon>Nitrosospira</taxon>
    </lineage>
</organism>
<dbReference type="GO" id="GO:0015385">
    <property type="term" value="F:sodium:proton antiporter activity"/>
    <property type="evidence" value="ECO:0007669"/>
    <property type="project" value="UniProtKB-UniRule"/>
</dbReference>
<feature type="transmembrane region" description="Helical" evidence="6">
    <location>
        <begin position="370"/>
        <end position="386"/>
    </location>
</feature>
<evidence type="ECO:0000256" key="5">
    <source>
        <dbReference type="ARBA" id="ARBA00023136"/>
    </source>
</evidence>
<dbReference type="PANTHER" id="PTHR30341:SF0">
    <property type="entry name" value="NA(+)_H(+) ANTIPORTER NHAA"/>
    <property type="match status" value="1"/>
</dbReference>
<keyword evidence="3 6" id="KW-0812">Transmembrane</keyword>
<comment type="caution">
    <text evidence="6">Lacks conserved residue(s) required for the propagation of feature annotation.</text>
</comment>
<feature type="transmembrane region" description="Helical" evidence="6">
    <location>
        <begin position="558"/>
        <end position="580"/>
    </location>
</feature>
<keyword evidence="6" id="KW-0050">Antiport</keyword>
<evidence type="ECO:0000256" key="2">
    <source>
        <dbReference type="ARBA" id="ARBA00022475"/>
    </source>
</evidence>
<keyword evidence="5 6" id="KW-0472">Membrane</keyword>
<dbReference type="Pfam" id="PF13462">
    <property type="entry name" value="Thioredoxin_4"/>
    <property type="match status" value="1"/>
</dbReference>
<keyword evidence="9" id="KW-1185">Reference proteome</keyword>
<reference evidence="9" key="1">
    <citation type="submission" date="2016-10" db="EMBL/GenBank/DDBJ databases">
        <authorList>
            <person name="Varghese N."/>
        </authorList>
    </citation>
    <scope>NUCLEOTIDE SEQUENCE [LARGE SCALE GENOMIC DNA]</scope>
    <source>
        <strain evidence="9">Nsp8</strain>
    </source>
</reference>
<dbReference type="OrthoDB" id="9808135at2"/>
<keyword evidence="6" id="KW-0813">Transport</keyword>
<dbReference type="Pfam" id="PF06965">
    <property type="entry name" value="Na_H_antiport_1"/>
    <property type="match status" value="1"/>
</dbReference>
<proteinExistence type="inferred from homology"/>
<feature type="domain" description="Thioredoxin-like fold" evidence="7">
    <location>
        <begin position="18"/>
        <end position="176"/>
    </location>
</feature>
<accession>A0A1I4YPF7</accession>
<evidence type="ECO:0000256" key="4">
    <source>
        <dbReference type="ARBA" id="ARBA00022989"/>
    </source>
</evidence>
<dbReference type="STRING" id="1266925.GCA_000619905_00003"/>
<feature type="transmembrane region" description="Helical" evidence="6">
    <location>
        <begin position="398"/>
        <end position="426"/>
    </location>
</feature>
<feature type="transmembrane region" description="Helical" evidence="6">
    <location>
        <begin position="278"/>
        <end position="299"/>
    </location>
</feature>
<evidence type="ECO:0000313" key="8">
    <source>
        <dbReference type="EMBL" id="SFN39901.1"/>
    </source>
</evidence>
<dbReference type="GO" id="GO:0005886">
    <property type="term" value="C:plasma membrane"/>
    <property type="evidence" value="ECO:0007669"/>
    <property type="project" value="UniProtKB-SubCell"/>
</dbReference>
<dbReference type="Gene3D" id="1.20.1530.10">
    <property type="entry name" value="Na+/H+ antiporter like domain"/>
    <property type="match status" value="1"/>
</dbReference>
<evidence type="ECO:0000256" key="6">
    <source>
        <dbReference type="HAMAP-Rule" id="MF_01844"/>
    </source>
</evidence>
<dbReference type="RefSeq" id="WP_074794901.1">
    <property type="nucleotide sequence ID" value="NZ_FOVJ01000001.1"/>
</dbReference>
<evidence type="ECO:0000259" key="7">
    <source>
        <dbReference type="Pfam" id="PF13462"/>
    </source>
</evidence>
<keyword evidence="6" id="KW-0739">Sodium transport</keyword>
<sequence>MTPETPPNRLDRPVDERYDHVLGPADAEITLVEYGSYGDPSSRAAHERVAELRNRFGSRLRYVFRHRPLKGSFIARRAAELVEAYSDPARFWNVHVALMNRSDKLSKEDLQKIAADLSLDAEDGDSVNNDNVAQAKARVNADIASAAASGVIVTPTFFINDRRYDGPWDVNSLSEAMLGSLGHVVHSAALDFAKWAPSTGIMLLLATGIAVILSNSVIGPDFNELWDLRLGLTFAAASFDLSLRDWINDGLLVIFFLVVGLEIKREFTIGHLANRQSAMLPVAAAVGGMAVPAILYLILVPEGPPGSSGAWSLGWGVPMATDTAFAVALIAMMGRRVPVELRVFLTAAAIVDDIGAIIVVAVVYSANLHIEYIASAVAIIGLLALLNEGGVYRASPYVFLGIGLWTCVHASGMHATLAGIILALFIPTRPPPNLRALMLQADAILTAETKRGREVMRYGPSEPALEALDAIHDRLESPADRMLRHVAPRSSFLVLPVFALANAGVVMDSNVFSGHVALMVGTAAALVIGKPIGFIAATGIAVWLNIATKPSAYSWRQLAGAGALAGIGFTMSLFIASQAFSVESDYAAAKIAIFAGSTLSAIIGIAILWNAQSDSNSR</sequence>
<protein>
    <recommendedName>
        <fullName evidence="6">Na(+)/H(+) antiporter NhaA</fullName>
    </recommendedName>
    <alternativeName>
        <fullName evidence="6">Sodium/proton antiporter NhaA</fullName>
    </alternativeName>
</protein>
<feature type="transmembrane region" description="Helical" evidence="6">
    <location>
        <begin position="311"/>
        <end position="331"/>
    </location>
</feature>
<evidence type="ECO:0000256" key="1">
    <source>
        <dbReference type="ARBA" id="ARBA00004429"/>
    </source>
</evidence>
<keyword evidence="4 6" id="KW-1133">Transmembrane helix</keyword>
<dbReference type="InterPro" id="IPR004670">
    <property type="entry name" value="NhaA"/>
</dbReference>
<dbReference type="GO" id="GO:0006885">
    <property type="term" value="P:regulation of pH"/>
    <property type="evidence" value="ECO:0007669"/>
    <property type="project" value="UniProtKB-UniRule"/>
</dbReference>
<dbReference type="HAMAP" id="MF_01844">
    <property type="entry name" value="NhaA"/>
    <property type="match status" value="1"/>
</dbReference>
<keyword evidence="6" id="KW-0915">Sodium</keyword>
<keyword evidence="6" id="KW-0406">Ion transport</keyword>
<comment type="similarity">
    <text evidence="6">Belongs to the NhaA Na(+)/H(+) (TC 2.A.33) antiporter family.</text>
</comment>
<feature type="transmembrane region" description="Helical" evidence="6">
    <location>
        <begin position="343"/>
        <end position="364"/>
    </location>
</feature>
<dbReference type="InterPro" id="IPR023171">
    <property type="entry name" value="Na/H_antiporter_dom_sf"/>
</dbReference>
<dbReference type="InterPro" id="IPR036249">
    <property type="entry name" value="Thioredoxin-like_sf"/>
</dbReference>
<feature type="transmembrane region" description="Helical" evidence="6">
    <location>
        <begin position="516"/>
        <end position="546"/>
    </location>
</feature>
<comment type="catalytic activity">
    <reaction evidence="6">
        <text>Na(+)(in) + 2 H(+)(out) = Na(+)(out) + 2 H(+)(in)</text>
        <dbReference type="Rhea" id="RHEA:29251"/>
        <dbReference type="ChEBI" id="CHEBI:15378"/>
        <dbReference type="ChEBI" id="CHEBI:29101"/>
    </reaction>
</comment>
<dbReference type="AlphaFoldDB" id="A0A1I4YPF7"/>